<dbReference type="Pfam" id="PF00095">
    <property type="entry name" value="WAP"/>
    <property type="match status" value="1"/>
</dbReference>
<sequence>DESKLKHYEMFHCDFLVSALSLKQGQCPGPDRAQGFEAACVQSCTRDQDCPKTRKCCSNGCGQTCQTPDQAEQFGENI</sequence>
<dbReference type="Ensembl" id="ENSPMGT00000027427.1">
    <property type="protein sequence ID" value="ENSPMGP00000025754.1"/>
    <property type="gene ID" value="ENSPMGG00000020779.1"/>
</dbReference>
<dbReference type="SMART" id="SM00217">
    <property type="entry name" value="WAP"/>
    <property type="match status" value="1"/>
</dbReference>
<dbReference type="AlphaFoldDB" id="A0A3B4BB90"/>
<dbReference type="Gene3D" id="4.10.75.10">
    <property type="entry name" value="Elafin-like"/>
    <property type="match status" value="1"/>
</dbReference>
<dbReference type="CDD" id="cd00199">
    <property type="entry name" value="WAP"/>
    <property type="match status" value="1"/>
</dbReference>
<reference evidence="2" key="1">
    <citation type="submission" date="2025-08" db="UniProtKB">
        <authorList>
            <consortium name="Ensembl"/>
        </authorList>
    </citation>
    <scope>IDENTIFICATION</scope>
</reference>
<protein>
    <recommendedName>
        <fullName evidence="1">WAP domain-containing protein</fullName>
    </recommendedName>
</protein>
<name>A0A3B4BB90_9GOBI</name>
<dbReference type="GO" id="GO:0009986">
    <property type="term" value="C:cell surface"/>
    <property type="evidence" value="ECO:0007669"/>
    <property type="project" value="TreeGrafter"/>
</dbReference>
<feature type="domain" description="WAP" evidence="1">
    <location>
        <begin position="20"/>
        <end position="69"/>
    </location>
</feature>
<dbReference type="STRING" id="409849.ENSPMGP00000025754"/>
<evidence type="ECO:0000313" key="2">
    <source>
        <dbReference type="Ensembl" id="ENSPMGP00000025754.1"/>
    </source>
</evidence>
<dbReference type="GO" id="GO:0030414">
    <property type="term" value="F:peptidase inhibitor activity"/>
    <property type="evidence" value="ECO:0007669"/>
    <property type="project" value="InterPro"/>
</dbReference>
<organism evidence="2 3">
    <name type="scientific">Periophthalmus magnuspinnatus</name>
    <dbReference type="NCBI Taxonomy" id="409849"/>
    <lineage>
        <taxon>Eukaryota</taxon>
        <taxon>Metazoa</taxon>
        <taxon>Chordata</taxon>
        <taxon>Craniata</taxon>
        <taxon>Vertebrata</taxon>
        <taxon>Euteleostomi</taxon>
        <taxon>Actinopterygii</taxon>
        <taxon>Neopterygii</taxon>
        <taxon>Teleostei</taxon>
        <taxon>Neoteleostei</taxon>
        <taxon>Acanthomorphata</taxon>
        <taxon>Gobiaria</taxon>
        <taxon>Gobiiformes</taxon>
        <taxon>Gobioidei</taxon>
        <taxon>Gobiidae</taxon>
        <taxon>Oxudercinae</taxon>
        <taxon>Periophthalmus</taxon>
    </lineage>
</organism>
<dbReference type="SUPFAM" id="SSF57256">
    <property type="entry name" value="Elafin-like"/>
    <property type="match status" value="1"/>
</dbReference>
<dbReference type="PANTHER" id="PTHR14131">
    <property type="entry name" value="ANOSMIN"/>
    <property type="match status" value="1"/>
</dbReference>
<dbReference type="PANTHER" id="PTHR14131:SF5">
    <property type="entry name" value="ANOSMIN-1"/>
    <property type="match status" value="1"/>
</dbReference>
<dbReference type="InterPro" id="IPR042447">
    <property type="entry name" value="Anosmin-1"/>
</dbReference>
<dbReference type="InterPro" id="IPR008197">
    <property type="entry name" value="WAP_dom"/>
</dbReference>
<dbReference type="FunFam" id="4.10.75.10:FF:000001">
    <property type="entry name" value="Anosmin 1"/>
    <property type="match status" value="1"/>
</dbReference>
<reference evidence="2" key="2">
    <citation type="submission" date="2025-09" db="UniProtKB">
        <authorList>
            <consortium name="Ensembl"/>
        </authorList>
    </citation>
    <scope>IDENTIFICATION</scope>
</reference>
<proteinExistence type="predicted"/>
<dbReference type="PRINTS" id="PR00003">
    <property type="entry name" value="4DISULPHCORE"/>
</dbReference>
<dbReference type="PROSITE" id="PS51390">
    <property type="entry name" value="WAP"/>
    <property type="match status" value="1"/>
</dbReference>
<dbReference type="GO" id="GO:0005576">
    <property type="term" value="C:extracellular region"/>
    <property type="evidence" value="ECO:0007669"/>
    <property type="project" value="InterPro"/>
</dbReference>
<dbReference type="InterPro" id="IPR036645">
    <property type="entry name" value="Elafin-like_sf"/>
</dbReference>
<dbReference type="GO" id="GO:0030182">
    <property type="term" value="P:neuron differentiation"/>
    <property type="evidence" value="ECO:0007669"/>
    <property type="project" value="TreeGrafter"/>
</dbReference>
<keyword evidence="3" id="KW-1185">Reference proteome</keyword>
<accession>A0A3B4BB90</accession>
<evidence type="ECO:0000259" key="1">
    <source>
        <dbReference type="PROSITE" id="PS51390"/>
    </source>
</evidence>
<evidence type="ECO:0000313" key="3">
    <source>
        <dbReference type="Proteomes" id="UP000261520"/>
    </source>
</evidence>
<dbReference type="Proteomes" id="UP000261520">
    <property type="component" value="Unplaced"/>
</dbReference>